<reference evidence="2 3" key="1">
    <citation type="submission" date="2020-10" db="EMBL/GenBank/DDBJ databases">
        <title>Identification of Nocardia species via Next-generation sequencing and recognition of intraspecies genetic diversity.</title>
        <authorList>
            <person name="Li P."/>
            <person name="Li P."/>
            <person name="Lu B."/>
        </authorList>
    </citation>
    <scope>NUCLEOTIDE SEQUENCE [LARGE SCALE GENOMIC DNA]</scope>
    <source>
        <strain evidence="2 3">BJ06-0157</strain>
    </source>
</reference>
<dbReference type="PROSITE" id="PS51186">
    <property type="entry name" value="GNAT"/>
    <property type="match status" value="1"/>
</dbReference>
<protein>
    <submittedName>
        <fullName evidence="2">GNAT family N-acetyltransferase</fullName>
    </submittedName>
</protein>
<evidence type="ECO:0000313" key="2">
    <source>
        <dbReference type="EMBL" id="MBF6301956.1"/>
    </source>
</evidence>
<feature type="domain" description="N-acetyltransferase" evidence="1">
    <location>
        <begin position="8"/>
        <end position="191"/>
    </location>
</feature>
<evidence type="ECO:0000259" key="1">
    <source>
        <dbReference type="PROSITE" id="PS51186"/>
    </source>
</evidence>
<dbReference type="SUPFAM" id="SSF55729">
    <property type="entry name" value="Acyl-CoA N-acyltransferases (Nat)"/>
    <property type="match status" value="1"/>
</dbReference>
<dbReference type="Proteomes" id="UP000702209">
    <property type="component" value="Unassembled WGS sequence"/>
</dbReference>
<keyword evidence="3" id="KW-1185">Reference proteome</keyword>
<dbReference type="InterPro" id="IPR000182">
    <property type="entry name" value="GNAT_dom"/>
</dbReference>
<sequence length="194" mass="22366">MTGLPEGLEFEHCTAAEARSRRQMVEDIYRRSYVDAIASEDPFDSPSEFMRRFDSYTDPRNSGFAYLCARVDGQPAGQIWGWPLPPNARWWTGLHLDSGDIEEFTTEDGTRTFGLSEIMVCAEYARQGIAHALHDELLCSRTEQRATLLVEADNERAYERYRRWGWNRVGWLRPSWPDAPQFDVLMRELPGDPG</sequence>
<dbReference type="EMBL" id="JADLQX010000034">
    <property type="protein sequence ID" value="MBF6301956.1"/>
    <property type="molecule type" value="Genomic_DNA"/>
</dbReference>
<name>A0ABS0CZF4_9NOCA</name>
<evidence type="ECO:0000313" key="3">
    <source>
        <dbReference type="Proteomes" id="UP000702209"/>
    </source>
</evidence>
<comment type="caution">
    <text evidence="2">The sequence shown here is derived from an EMBL/GenBank/DDBJ whole genome shotgun (WGS) entry which is preliminary data.</text>
</comment>
<proteinExistence type="predicted"/>
<dbReference type="InterPro" id="IPR016181">
    <property type="entry name" value="Acyl_CoA_acyltransferase"/>
</dbReference>
<dbReference type="Pfam" id="PF00583">
    <property type="entry name" value="Acetyltransf_1"/>
    <property type="match status" value="1"/>
</dbReference>
<dbReference type="RefSeq" id="WP_195133160.1">
    <property type="nucleotide sequence ID" value="NZ_JADLQX010000034.1"/>
</dbReference>
<dbReference type="Gene3D" id="3.40.630.30">
    <property type="match status" value="1"/>
</dbReference>
<gene>
    <name evidence="2" type="ORF">IU459_31075</name>
</gene>
<organism evidence="2 3">
    <name type="scientific">Nocardia amamiensis</name>
    <dbReference type="NCBI Taxonomy" id="404578"/>
    <lineage>
        <taxon>Bacteria</taxon>
        <taxon>Bacillati</taxon>
        <taxon>Actinomycetota</taxon>
        <taxon>Actinomycetes</taxon>
        <taxon>Mycobacteriales</taxon>
        <taxon>Nocardiaceae</taxon>
        <taxon>Nocardia</taxon>
    </lineage>
</organism>
<accession>A0ABS0CZF4</accession>